<evidence type="ECO:0000259" key="2">
    <source>
        <dbReference type="PROSITE" id="PS51782"/>
    </source>
</evidence>
<protein>
    <submittedName>
        <fullName evidence="3">Cell wall hydrolase SleB</fullName>
    </submittedName>
</protein>
<dbReference type="Pfam" id="PF01476">
    <property type="entry name" value="LysM"/>
    <property type="match status" value="1"/>
</dbReference>
<dbReference type="eggNOG" id="COG3773">
    <property type="taxonomic scope" value="Bacteria"/>
</dbReference>
<dbReference type="Pfam" id="PF07486">
    <property type="entry name" value="Hydrolase_2"/>
    <property type="match status" value="1"/>
</dbReference>
<feature type="chain" id="PRO_5002993607" evidence="1">
    <location>
        <begin position="25"/>
        <end position="216"/>
    </location>
</feature>
<keyword evidence="1" id="KW-0732">Signal</keyword>
<dbReference type="CDD" id="cd00118">
    <property type="entry name" value="LysM"/>
    <property type="match status" value="1"/>
</dbReference>
<gene>
    <name evidence="3" type="ordered locus">Dtox_1299</name>
</gene>
<sequence length="216" mass="24266">MFKLKKIFTCFLTVLLLVLSVAGAKSEELETARAENDRYTVQKGDTLYGIARRYNISLKELIRTNNITNTVIYPEELLVIPRKKFIYTSRGDIPRDELILLAKIIHAEARGECLDGKIAVGAVIINRLGSPYFPKTVRDVIWQSCNGVYQFSPVADGSINLDPDEQSILAAELAFTGQDPTNGALYFYNPCIARDRWIKSLPVLNRIGRHVFATQA</sequence>
<dbReference type="InterPro" id="IPR011105">
    <property type="entry name" value="Cell_wall_hydrolase_SleB"/>
</dbReference>
<dbReference type="CAZy" id="CBM50">
    <property type="family name" value="Carbohydrate-Binding Module Family 50"/>
</dbReference>
<dbReference type="OrthoDB" id="9785345at2"/>
<feature type="signal peptide" evidence="1">
    <location>
        <begin position="1"/>
        <end position="24"/>
    </location>
</feature>
<organism evidence="3 4">
    <name type="scientific">Desulfofarcimen acetoxidans (strain ATCC 49208 / DSM 771 / KCTC 5769 / VKM B-1644 / 5575)</name>
    <name type="common">Desulfotomaculum acetoxidans</name>
    <dbReference type="NCBI Taxonomy" id="485916"/>
    <lineage>
        <taxon>Bacteria</taxon>
        <taxon>Bacillati</taxon>
        <taxon>Bacillota</taxon>
        <taxon>Clostridia</taxon>
        <taxon>Eubacteriales</taxon>
        <taxon>Peptococcaceae</taxon>
        <taxon>Desulfofarcimen</taxon>
    </lineage>
</organism>
<dbReference type="InterPro" id="IPR042047">
    <property type="entry name" value="SleB_dom1"/>
</dbReference>
<dbReference type="PROSITE" id="PS51782">
    <property type="entry name" value="LYSM"/>
    <property type="match status" value="1"/>
</dbReference>
<dbReference type="InterPro" id="IPR018392">
    <property type="entry name" value="LysM"/>
</dbReference>
<evidence type="ECO:0000313" key="4">
    <source>
        <dbReference type="Proteomes" id="UP000002217"/>
    </source>
</evidence>
<dbReference type="AlphaFoldDB" id="C8W692"/>
<feature type="domain" description="LysM" evidence="2">
    <location>
        <begin position="37"/>
        <end position="80"/>
    </location>
</feature>
<dbReference type="HOGENOM" id="CLU_053345_1_2_9"/>
<dbReference type="InterPro" id="IPR036779">
    <property type="entry name" value="LysM_dom_sf"/>
</dbReference>
<reference evidence="3 4" key="1">
    <citation type="journal article" date="2009" name="Stand. Genomic Sci.">
        <title>Complete genome sequence of Desulfotomaculum acetoxidans type strain (5575).</title>
        <authorList>
            <person name="Spring S."/>
            <person name="Lapidus A."/>
            <person name="Schroder M."/>
            <person name="Gleim D."/>
            <person name="Sims D."/>
            <person name="Meincke L."/>
            <person name="Glavina Del Rio T."/>
            <person name="Tice H."/>
            <person name="Copeland A."/>
            <person name="Cheng J.F."/>
            <person name="Lucas S."/>
            <person name="Chen F."/>
            <person name="Nolan M."/>
            <person name="Bruce D."/>
            <person name="Goodwin L."/>
            <person name="Pitluck S."/>
            <person name="Ivanova N."/>
            <person name="Mavromatis K."/>
            <person name="Mikhailova N."/>
            <person name="Pati A."/>
            <person name="Chen A."/>
            <person name="Palaniappan K."/>
            <person name="Land M."/>
            <person name="Hauser L."/>
            <person name="Chang Y.J."/>
            <person name="Jeffries C.D."/>
            <person name="Chain P."/>
            <person name="Saunders E."/>
            <person name="Brettin T."/>
            <person name="Detter J.C."/>
            <person name="Goker M."/>
            <person name="Bristow J."/>
            <person name="Eisen J.A."/>
            <person name="Markowitz V."/>
            <person name="Hugenholtz P."/>
            <person name="Kyrpides N.C."/>
            <person name="Klenk H.P."/>
            <person name="Han C."/>
        </authorList>
    </citation>
    <scope>NUCLEOTIDE SEQUENCE [LARGE SCALE GENOMIC DNA]</scope>
    <source>
        <strain evidence="4">ATCC 49208 / DSM 771 / VKM B-1644</strain>
    </source>
</reference>
<dbReference type="Gene3D" id="1.10.10.2520">
    <property type="entry name" value="Cell wall hydrolase SleB, domain 1"/>
    <property type="match status" value="1"/>
</dbReference>
<dbReference type="SUPFAM" id="SSF54106">
    <property type="entry name" value="LysM domain"/>
    <property type="match status" value="1"/>
</dbReference>
<keyword evidence="4" id="KW-1185">Reference proteome</keyword>
<keyword evidence="3" id="KW-0378">Hydrolase</keyword>
<dbReference type="GO" id="GO:0016787">
    <property type="term" value="F:hydrolase activity"/>
    <property type="evidence" value="ECO:0007669"/>
    <property type="project" value="UniProtKB-KW"/>
</dbReference>
<dbReference type="Gene3D" id="3.10.350.10">
    <property type="entry name" value="LysM domain"/>
    <property type="match status" value="1"/>
</dbReference>
<dbReference type="KEGG" id="dae:Dtox_1299"/>
<accession>C8W692</accession>
<dbReference type="RefSeq" id="WP_015756896.1">
    <property type="nucleotide sequence ID" value="NC_013216.1"/>
</dbReference>
<evidence type="ECO:0000313" key="3">
    <source>
        <dbReference type="EMBL" id="ACV62181.1"/>
    </source>
</evidence>
<dbReference type="EMBL" id="CP001720">
    <property type="protein sequence ID" value="ACV62181.1"/>
    <property type="molecule type" value="Genomic_DNA"/>
</dbReference>
<dbReference type="SMART" id="SM00257">
    <property type="entry name" value="LysM"/>
    <property type="match status" value="1"/>
</dbReference>
<dbReference type="Gene3D" id="6.20.240.60">
    <property type="match status" value="1"/>
</dbReference>
<name>C8W692_DESAS</name>
<dbReference type="Proteomes" id="UP000002217">
    <property type="component" value="Chromosome"/>
</dbReference>
<evidence type="ECO:0000256" key="1">
    <source>
        <dbReference type="SAM" id="SignalP"/>
    </source>
</evidence>
<proteinExistence type="predicted"/>
<dbReference type="STRING" id="485916.Dtox_1299"/>